<dbReference type="AlphaFoldDB" id="A0AA38TNK9"/>
<dbReference type="Pfam" id="PF20669">
    <property type="entry name" value="Exo70_N"/>
    <property type="match status" value="1"/>
</dbReference>
<evidence type="ECO:0000256" key="1">
    <source>
        <dbReference type="SAM" id="MobiDB-lite"/>
    </source>
</evidence>
<accession>A0AA38TNK9</accession>
<feature type="region of interest" description="Disordered" evidence="1">
    <location>
        <begin position="132"/>
        <end position="165"/>
    </location>
</feature>
<proteinExistence type="predicted"/>
<organism evidence="2 3">
    <name type="scientific">Centaurea solstitialis</name>
    <name type="common">yellow star-thistle</name>
    <dbReference type="NCBI Taxonomy" id="347529"/>
    <lineage>
        <taxon>Eukaryota</taxon>
        <taxon>Viridiplantae</taxon>
        <taxon>Streptophyta</taxon>
        <taxon>Embryophyta</taxon>
        <taxon>Tracheophyta</taxon>
        <taxon>Spermatophyta</taxon>
        <taxon>Magnoliopsida</taxon>
        <taxon>eudicotyledons</taxon>
        <taxon>Gunneridae</taxon>
        <taxon>Pentapetalae</taxon>
        <taxon>asterids</taxon>
        <taxon>campanulids</taxon>
        <taxon>Asterales</taxon>
        <taxon>Asteraceae</taxon>
        <taxon>Carduoideae</taxon>
        <taxon>Cardueae</taxon>
        <taxon>Centaureinae</taxon>
        <taxon>Centaurea</taxon>
    </lineage>
</organism>
<feature type="compositionally biased region" description="Basic and acidic residues" evidence="1">
    <location>
        <begin position="132"/>
        <end position="142"/>
    </location>
</feature>
<protein>
    <submittedName>
        <fullName evidence="2">Uncharacterized protein</fullName>
    </submittedName>
</protein>
<feature type="compositionally biased region" description="Polar residues" evidence="1">
    <location>
        <begin position="143"/>
        <end position="165"/>
    </location>
</feature>
<reference evidence="2" key="1">
    <citation type="submission" date="2023-03" db="EMBL/GenBank/DDBJ databases">
        <title>Chromosome-scale reference genome and RAD-based genetic map of yellow starthistle (Centaurea solstitialis) reveal putative structural variation and QTLs associated with invader traits.</title>
        <authorList>
            <person name="Reatini B."/>
            <person name="Cang F.A."/>
            <person name="Jiang Q."/>
            <person name="Mckibben M.T.W."/>
            <person name="Barker M.S."/>
            <person name="Rieseberg L.H."/>
            <person name="Dlugosch K.M."/>
        </authorList>
    </citation>
    <scope>NUCLEOTIDE SEQUENCE</scope>
    <source>
        <strain evidence="2">CAN-66</strain>
        <tissue evidence="2">Leaf</tissue>
    </source>
</reference>
<keyword evidence="3" id="KW-1185">Reference proteome</keyword>
<evidence type="ECO:0000313" key="3">
    <source>
        <dbReference type="Proteomes" id="UP001172457"/>
    </source>
</evidence>
<name>A0AA38TNK9_9ASTR</name>
<evidence type="ECO:0000313" key="2">
    <source>
        <dbReference type="EMBL" id="KAJ9564223.1"/>
    </source>
</evidence>
<dbReference type="Proteomes" id="UP001172457">
    <property type="component" value="Chromosome 1"/>
</dbReference>
<dbReference type="EMBL" id="JARYMX010000001">
    <property type="protein sequence ID" value="KAJ9564223.1"/>
    <property type="molecule type" value="Genomic_DNA"/>
</dbReference>
<comment type="caution">
    <text evidence="2">The sequence shown here is derived from an EMBL/GenBank/DDBJ whole genome shotgun (WGS) entry which is preliminary data.</text>
</comment>
<gene>
    <name evidence="2" type="ORF">OSB04_000189</name>
</gene>
<sequence length="187" mass="21270">MEADLDPSNLHLHDDNLTEQIDRFISSSSSSTSPPPPDDNQILQFIQCFALLFEEEVVQYESGTKKWTQDESTSLFLVSVERTSKLLHSLSRFQSQKEGRTAALFNQISGTHQRAMSFMEDEFKSILDDFQTSRDRDQKNNTDPDQIPASSPTDDQSSQPEDQQTVVDDYQDNFLGYSDETVSDLKS</sequence>